<comment type="caution">
    <text evidence="2">The sequence shown here is derived from an EMBL/GenBank/DDBJ whole genome shotgun (WGS) entry which is preliminary data.</text>
</comment>
<feature type="region of interest" description="Disordered" evidence="1">
    <location>
        <begin position="1"/>
        <end position="95"/>
    </location>
</feature>
<feature type="compositionally biased region" description="Polar residues" evidence="1">
    <location>
        <begin position="37"/>
        <end position="49"/>
    </location>
</feature>
<protein>
    <submittedName>
        <fullName evidence="2">Uncharacterized protein</fullName>
    </submittedName>
</protein>
<keyword evidence="3" id="KW-1185">Reference proteome</keyword>
<feature type="compositionally biased region" description="Pro residues" evidence="1">
    <location>
        <begin position="78"/>
        <end position="95"/>
    </location>
</feature>
<evidence type="ECO:0000313" key="2">
    <source>
        <dbReference type="EMBL" id="MPD05656.1"/>
    </source>
</evidence>
<dbReference type="EMBL" id="VSRR010147064">
    <property type="protein sequence ID" value="MPD05656.1"/>
    <property type="molecule type" value="Genomic_DNA"/>
</dbReference>
<dbReference type="AlphaFoldDB" id="A0A5B7KFI3"/>
<name>A0A5B7KFI3_PORTR</name>
<gene>
    <name evidence="2" type="ORF">E2C01_101412</name>
</gene>
<dbReference type="Proteomes" id="UP000324222">
    <property type="component" value="Unassembled WGS sequence"/>
</dbReference>
<evidence type="ECO:0000256" key="1">
    <source>
        <dbReference type="SAM" id="MobiDB-lite"/>
    </source>
</evidence>
<feature type="compositionally biased region" description="Low complexity" evidence="1">
    <location>
        <begin position="66"/>
        <end position="77"/>
    </location>
</feature>
<organism evidence="2 3">
    <name type="scientific">Portunus trituberculatus</name>
    <name type="common">Swimming crab</name>
    <name type="synonym">Neptunus trituberculatus</name>
    <dbReference type="NCBI Taxonomy" id="210409"/>
    <lineage>
        <taxon>Eukaryota</taxon>
        <taxon>Metazoa</taxon>
        <taxon>Ecdysozoa</taxon>
        <taxon>Arthropoda</taxon>
        <taxon>Crustacea</taxon>
        <taxon>Multicrustacea</taxon>
        <taxon>Malacostraca</taxon>
        <taxon>Eumalacostraca</taxon>
        <taxon>Eucarida</taxon>
        <taxon>Decapoda</taxon>
        <taxon>Pleocyemata</taxon>
        <taxon>Brachyura</taxon>
        <taxon>Eubrachyura</taxon>
        <taxon>Portunoidea</taxon>
        <taxon>Portunidae</taxon>
        <taxon>Portuninae</taxon>
        <taxon>Portunus</taxon>
    </lineage>
</organism>
<sequence length="95" mass="9916">MPPSPHPPDPTPSPIPQPPTVHALTACPKDSLKYQHASLSLSPHNTLPNLPSPKTPTVMPPQHCIPSTTTSPKDSSPVLPPPSPVLPPPSPLSRG</sequence>
<evidence type="ECO:0000313" key="3">
    <source>
        <dbReference type="Proteomes" id="UP000324222"/>
    </source>
</evidence>
<reference evidence="2 3" key="1">
    <citation type="submission" date="2019-05" db="EMBL/GenBank/DDBJ databases">
        <title>Another draft genome of Portunus trituberculatus and its Hox gene families provides insights of decapod evolution.</title>
        <authorList>
            <person name="Jeong J.-H."/>
            <person name="Song I."/>
            <person name="Kim S."/>
            <person name="Choi T."/>
            <person name="Kim D."/>
            <person name="Ryu S."/>
            <person name="Kim W."/>
        </authorList>
    </citation>
    <scope>NUCLEOTIDE SEQUENCE [LARGE SCALE GENOMIC DNA]</scope>
    <source>
        <tissue evidence="2">Muscle</tissue>
    </source>
</reference>
<accession>A0A5B7KFI3</accession>
<feature type="compositionally biased region" description="Pro residues" evidence="1">
    <location>
        <begin position="1"/>
        <end position="19"/>
    </location>
</feature>
<proteinExistence type="predicted"/>